<keyword evidence="2" id="KW-1133">Transmembrane helix</keyword>
<dbReference type="RefSeq" id="XP_007779655.1">
    <property type="nucleotide sequence ID" value="XM_007781465.1"/>
</dbReference>
<name>R7YR45_CONA1</name>
<dbReference type="InterPro" id="IPR046529">
    <property type="entry name" value="DUF6594"/>
</dbReference>
<feature type="region of interest" description="Disordered" evidence="1">
    <location>
        <begin position="1"/>
        <end position="22"/>
    </location>
</feature>
<feature type="domain" description="DUF6594" evidence="3">
    <location>
        <begin position="35"/>
        <end position="298"/>
    </location>
</feature>
<feature type="transmembrane region" description="Helical" evidence="2">
    <location>
        <begin position="236"/>
        <end position="257"/>
    </location>
</feature>
<dbReference type="OMA" id="CGCARFM"/>
<proteinExistence type="predicted"/>
<dbReference type="Proteomes" id="UP000016924">
    <property type="component" value="Unassembled WGS sequence"/>
</dbReference>
<evidence type="ECO:0000256" key="2">
    <source>
        <dbReference type="SAM" id="Phobius"/>
    </source>
</evidence>
<dbReference type="eggNOG" id="ENOG502SQ2Y">
    <property type="taxonomic scope" value="Eukaryota"/>
</dbReference>
<reference evidence="5" key="1">
    <citation type="submission" date="2012-06" db="EMBL/GenBank/DDBJ databases">
        <title>The genome sequence of Coniosporium apollinis CBS 100218.</title>
        <authorList>
            <consortium name="The Broad Institute Genome Sequencing Platform"/>
            <person name="Cuomo C."/>
            <person name="Gorbushina A."/>
            <person name="Noack S."/>
            <person name="Walker B."/>
            <person name="Young S.K."/>
            <person name="Zeng Q."/>
            <person name="Gargeya S."/>
            <person name="Fitzgerald M."/>
            <person name="Haas B."/>
            <person name="Abouelleil A."/>
            <person name="Alvarado L."/>
            <person name="Arachchi H.M."/>
            <person name="Berlin A.M."/>
            <person name="Chapman S.B."/>
            <person name="Goldberg J."/>
            <person name="Griggs A."/>
            <person name="Gujja S."/>
            <person name="Hansen M."/>
            <person name="Howarth C."/>
            <person name="Imamovic A."/>
            <person name="Larimer J."/>
            <person name="McCowan C."/>
            <person name="Montmayeur A."/>
            <person name="Murphy C."/>
            <person name="Neiman D."/>
            <person name="Pearson M."/>
            <person name="Priest M."/>
            <person name="Roberts A."/>
            <person name="Saif S."/>
            <person name="Shea T."/>
            <person name="Sisk P."/>
            <person name="Sykes S."/>
            <person name="Wortman J."/>
            <person name="Nusbaum C."/>
            <person name="Birren B."/>
        </authorList>
    </citation>
    <scope>NUCLEOTIDE SEQUENCE [LARGE SCALE GENOMIC DNA]</scope>
    <source>
        <strain evidence="5">CBS 100218</strain>
    </source>
</reference>
<evidence type="ECO:0000256" key="1">
    <source>
        <dbReference type="SAM" id="MobiDB-lite"/>
    </source>
</evidence>
<dbReference type="PANTHER" id="PTHR34502">
    <property type="entry name" value="DUF6594 DOMAIN-CONTAINING PROTEIN-RELATED"/>
    <property type="match status" value="1"/>
</dbReference>
<evidence type="ECO:0000259" key="3">
    <source>
        <dbReference type="Pfam" id="PF20237"/>
    </source>
</evidence>
<feature type="transmembrane region" description="Helical" evidence="2">
    <location>
        <begin position="264"/>
        <end position="286"/>
    </location>
</feature>
<dbReference type="GeneID" id="19900880"/>
<protein>
    <recommendedName>
        <fullName evidence="3">DUF6594 domain-containing protein</fullName>
    </recommendedName>
</protein>
<dbReference type="OrthoDB" id="5342093at2759"/>
<organism evidence="4 5">
    <name type="scientific">Coniosporium apollinis (strain CBS 100218)</name>
    <name type="common">Rock-inhabiting black yeast</name>
    <dbReference type="NCBI Taxonomy" id="1168221"/>
    <lineage>
        <taxon>Eukaryota</taxon>
        <taxon>Fungi</taxon>
        <taxon>Dikarya</taxon>
        <taxon>Ascomycota</taxon>
        <taxon>Pezizomycotina</taxon>
        <taxon>Dothideomycetes</taxon>
        <taxon>Dothideomycetes incertae sedis</taxon>
        <taxon>Coniosporium</taxon>
    </lineage>
</organism>
<dbReference type="PANTHER" id="PTHR34502:SF5">
    <property type="entry name" value="DUF6594 DOMAIN-CONTAINING PROTEIN"/>
    <property type="match status" value="1"/>
</dbReference>
<keyword evidence="2" id="KW-0472">Membrane</keyword>
<dbReference type="AlphaFoldDB" id="R7YR45"/>
<sequence length="298" mass="33227">MATNPSAAQSNQGSLAASTPAVPPGWSMARTVIGYPRLGTYMGLIPEVAILRRFGDLNAQNLLYLQAEIVHLERELRELELADSLSTIGRKPQYAVDWFWLSRSELDGDQKQWNKFCNIREKLREYNEAIIQQATIAALPEPSAYDLNDIQRYLAAPEMGRQAFRGADQYIWGSTVDSTGHAPDLISLRGRHSEDPFSKWVTEKFTLRVFQCFGYKFKKIHPRYGVVVCEDSKILAWTRLISSVVASLLPVASIILLHTMQSMAARLAIIATFNVVFSVLLCQITTAKGGEIFAATAA</sequence>
<dbReference type="STRING" id="1168221.R7YR45"/>
<gene>
    <name evidence="4" type="ORF">W97_03569</name>
</gene>
<evidence type="ECO:0000313" key="4">
    <source>
        <dbReference type="EMBL" id="EON64338.1"/>
    </source>
</evidence>
<keyword evidence="2" id="KW-0812">Transmembrane</keyword>
<accession>R7YR45</accession>
<feature type="compositionally biased region" description="Polar residues" evidence="1">
    <location>
        <begin position="1"/>
        <end position="17"/>
    </location>
</feature>
<evidence type="ECO:0000313" key="5">
    <source>
        <dbReference type="Proteomes" id="UP000016924"/>
    </source>
</evidence>
<keyword evidence="5" id="KW-1185">Reference proteome</keyword>
<dbReference type="HOGENOM" id="CLU_051118_2_2_1"/>
<dbReference type="Pfam" id="PF20237">
    <property type="entry name" value="DUF6594"/>
    <property type="match status" value="1"/>
</dbReference>
<dbReference type="EMBL" id="JH767567">
    <property type="protein sequence ID" value="EON64338.1"/>
    <property type="molecule type" value="Genomic_DNA"/>
</dbReference>